<dbReference type="Proteomes" id="UP000619486">
    <property type="component" value="Unassembled WGS sequence"/>
</dbReference>
<accession>A0A918HI15</accession>
<comment type="caution">
    <text evidence="3">The sequence shown here is derived from an EMBL/GenBank/DDBJ whole genome shotgun (WGS) entry which is preliminary data.</text>
</comment>
<dbReference type="PANTHER" id="PTHR48081">
    <property type="entry name" value="AB HYDROLASE SUPERFAMILY PROTEIN C4A8.06C"/>
    <property type="match status" value="1"/>
</dbReference>
<evidence type="ECO:0000313" key="4">
    <source>
        <dbReference type="Proteomes" id="UP000619486"/>
    </source>
</evidence>
<protein>
    <submittedName>
        <fullName evidence="3">Acetylhydrolase</fullName>
    </submittedName>
</protein>
<keyword evidence="1" id="KW-0378">Hydrolase</keyword>
<organism evidence="3 4">
    <name type="scientific">Streptomyces purpureus</name>
    <dbReference type="NCBI Taxonomy" id="1951"/>
    <lineage>
        <taxon>Bacteria</taxon>
        <taxon>Bacillati</taxon>
        <taxon>Actinomycetota</taxon>
        <taxon>Actinomycetes</taxon>
        <taxon>Kitasatosporales</taxon>
        <taxon>Streptomycetaceae</taxon>
        <taxon>Streptomyces</taxon>
    </lineage>
</organism>
<dbReference type="InterPro" id="IPR050300">
    <property type="entry name" value="GDXG_lipolytic_enzyme"/>
</dbReference>
<dbReference type="SUPFAM" id="SSF53474">
    <property type="entry name" value="alpha/beta-Hydrolases"/>
    <property type="match status" value="1"/>
</dbReference>
<feature type="domain" description="Alpha/beta hydrolase fold-3" evidence="2">
    <location>
        <begin position="41"/>
        <end position="242"/>
    </location>
</feature>
<dbReference type="GO" id="GO:0016787">
    <property type="term" value="F:hydrolase activity"/>
    <property type="evidence" value="ECO:0007669"/>
    <property type="project" value="UniProtKB-KW"/>
</dbReference>
<reference evidence="3" key="2">
    <citation type="submission" date="2020-09" db="EMBL/GenBank/DDBJ databases">
        <authorList>
            <person name="Sun Q."/>
            <person name="Ohkuma M."/>
        </authorList>
    </citation>
    <scope>NUCLEOTIDE SEQUENCE</scope>
    <source>
        <strain evidence="3">JCM 3172</strain>
    </source>
</reference>
<evidence type="ECO:0000313" key="3">
    <source>
        <dbReference type="EMBL" id="GGT64878.1"/>
    </source>
</evidence>
<dbReference type="AlphaFoldDB" id="A0A918HI15"/>
<sequence length="287" mass="30429">MPNAAVSSSDAVEWQPVRVPAATHEVPGRVFLPRGGHRGWLVWAHGGSWRSGSVAGWHQACADLALRSGCAVVSVEYRLAPEHPHPAALEDVLAVLDWAQERSAAEGLGPVSVGGDSSGGTIAASAAVVWRDAGRELRAQVLAYPPMDPSCRGASFTRFHNNFPTREGLAQAWRDYRGTRAVPGMPSTPFEVADLSGLAPAIVGVGEFDAVADDVREFARRLSQAGNDVAFREFPRMLHGAFLQMSEHRPGDDPYPLRAFLGGTLRGRLAGAVAPSAKSQGPGARSV</sequence>
<proteinExistence type="predicted"/>
<reference evidence="3" key="1">
    <citation type="journal article" date="2014" name="Int. J. Syst. Evol. Microbiol.">
        <title>Complete genome sequence of Corynebacterium casei LMG S-19264T (=DSM 44701T), isolated from a smear-ripened cheese.</title>
        <authorList>
            <consortium name="US DOE Joint Genome Institute (JGI-PGF)"/>
            <person name="Walter F."/>
            <person name="Albersmeier A."/>
            <person name="Kalinowski J."/>
            <person name="Ruckert C."/>
        </authorList>
    </citation>
    <scope>NUCLEOTIDE SEQUENCE</scope>
    <source>
        <strain evidence="3">JCM 3172</strain>
    </source>
</reference>
<dbReference type="RefSeq" id="WP_019891729.1">
    <property type="nucleotide sequence ID" value="NZ_BMQQ01000049.1"/>
</dbReference>
<dbReference type="Gene3D" id="3.40.50.1820">
    <property type="entry name" value="alpha/beta hydrolase"/>
    <property type="match status" value="1"/>
</dbReference>
<keyword evidence="4" id="KW-1185">Reference proteome</keyword>
<dbReference type="PANTHER" id="PTHR48081:SF8">
    <property type="entry name" value="ALPHA_BETA HYDROLASE FOLD-3 DOMAIN-CONTAINING PROTEIN-RELATED"/>
    <property type="match status" value="1"/>
</dbReference>
<dbReference type="Pfam" id="PF07859">
    <property type="entry name" value="Abhydrolase_3"/>
    <property type="match status" value="1"/>
</dbReference>
<dbReference type="InterPro" id="IPR013094">
    <property type="entry name" value="AB_hydrolase_3"/>
</dbReference>
<dbReference type="InterPro" id="IPR029058">
    <property type="entry name" value="AB_hydrolase_fold"/>
</dbReference>
<dbReference type="EMBL" id="BMQQ01000049">
    <property type="protein sequence ID" value="GGT64878.1"/>
    <property type="molecule type" value="Genomic_DNA"/>
</dbReference>
<gene>
    <name evidence="3" type="ORF">GCM10014713_67440</name>
</gene>
<evidence type="ECO:0000259" key="2">
    <source>
        <dbReference type="Pfam" id="PF07859"/>
    </source>
</evidence>
<name>A0A918HI15_9ACTN</name>
<evidence type="ECO:0000256" key="1">
    <source>
        <dbReference type="ARBA" id="ARBA00022801"/>
    </source>
</evidence>